<accession>A0A5B8G1B3</accession>
<dbReference type="GO" id="GO:0004519">
    <property type="term" value="F:endonuclease activity"/>
    <property type="evidence" value="ECO:0007669"/>
    <property type="project" value="UniProtKB-KW"/>
</dbReference>
<organism evidence="3 4">
    <name type="scientific">Paroceanicella profunda</name>
    <dbReference type="NCBI Taxonomy" id="2579971"/>
    <lineage>
        <taxon>Bacteria</taxon>
        <taxon>Pseudomonadati</taxon>
        <taxon>Pseudomonadota</taxon>
        <taxon>Alphaproteobacteria</taxon>
        <taxon>Rhodobacterales</taxon>
        <taxon>Paracoccaceae</taxon>
        <taxon>Paroceanicella</taxon>
    </lineage>
</organism>
<gene>
    <name evidence="3" type="ORF">FDP22_08130</name>
</gene>
<evidence type="ECO:0000256" key="1">
    <source>
        <dbReference type="SAM" id="MobiDB-lite"/>
    </source>
</evidence>
<feature type="region of interest" description="Disordered" evidence="1">
    <location>
        <begin position="275"/>
        <end position="311"/>
    </location>
</feature>
<keyword evidence="3" id="KW-0378">Hydrolase</keyword>
<evidence type="ECO:0000259" key="2">
    <source>
        <dbReference type="Pfam" id="PF03372"/>
    </source>
</evidence>
<protein>
    <submittedName>
        <fullName evidence="3">Endonuclease/exonuclease/phosphatase family protein</fullName>
    </submittedName>
</protein>
<name>A0A5B8G1B3_9RHOB</name>
<dbReference type="EMBL" id="CP040818">
    <property type="protein sequence ID" value="QDL93640.1"/>
    <property type="molecule type" value="Genomic_DNA"/>
</dbReference>
<evidence type="ECO:0000313" key="4">
    <source>
        <dbReference type="Proteomes" id="UP000305888"/>
    </source>
</evidence>
<dbReference type="InterPro" id="IPR005135">
    <property type="entry name" value="Endo/exonuclease/phosphatase"/>
</dbReference>
<evidence type="ECO:0000313" key="3">
    <source>
        <dbReference type="EMBL" id="QDL93640.1"/>
    </source>
</evidence>
<keyword evidence="3" id="KW-0255">Endonuclease</keyword>
<proteinExistence type="predicted"/>
<keyword evidence="4" id="KW-1185">Reference proteome</keyword>
<reference evidence="3 4" key="1">
    <citation type="submission" date="2019-06" db="EMBL/GenBank/DDBJ databases">
        <title>Genome sequence of Rhodobacteraceae bacterium D4M1.</title>
        <authorList>
            <person name="Cao J."/>
        </authorList>
    </citation>
    <scope>NUCLEOTIDE SEQUENCE [LARGE SCALE GENOMIC DNA]</scope>
    <source>
        <strain evidence="3 4">D4M1</strain>
    </source>
</reference>
<keyword evidence="3" id="KW-0540">Nuclease</keyword>
<feature type="domain" description="Endonuclease/exonuclease/phosphatase" evidence="2">
    <location>
        <begin position="27"/>
        <end position="350"/>
    </location>
</feature>
<dbReference type="InterPro" id="IPR036691">
    <property type="entry name" value="Endo/exonu/phosph_ase_sf"/>
</dbReference>
<dbReference type="Pfam" id="PF03372">
    <property type="entry name" value="Exo_endo_phos"/>
    <property type="match status" value="1"/>
</dbReference>
<dbReference type="GO" id="GO:0004527">
    <property type="term" value="F:exonuclease activity"/>
    <property type="evidence" value="ECO:0007669"/>
    <property type="project" value="UniProtKB-KW"/>
</dbReference>
<dbReference type="SUPFAM" id="SSF56219">
    <property type="entry name" value="DNase I-like"/>
    <property type="match status" value="1"/>
</dbReference>
<dbReference type="Proteomes" id="UP000305888">
    <property type="component" value="Chromosome"/>
</dbReference>
<dbReference type="AlphaFoldDB" id="A0A5B8G1B3"/>
<dbReference type="KEGG" id="ppru:FDP22_08130"/>
<dbReference type="OrthoDB" id="292013at2"/>
<sequence>MRVAVYNVALSRRGAGVLWRDLDRVRDGRGDAQIEALLQVIPRLGADVLVLTEFDHDPEGQALGAFTALLQAPPGADAPAIAYPHRFAGPVNSGQPSGIDLDGDGRTDGRADAWGFGAFPGQKGMAVLSRFPLGPVTGFRGLRWRALPGHHLPLREDGTPFPSEAAQAAMRLSSRAHWVVPVQLPGGVAELLVSHASAPVFDDAHDLNGRRNADEIRFWQLWLDGTGFRADSGETVVRGPAPVLLAGTLNADPFDGAGAQEAIAALLAHPALQDPGPEGPGGVAAAGQGANAAHRGPPARDTADFRDTPAPGNLRVDYLLPDARFTVTASGVWWPAEGEEAALLAAASDHRPVWVDLKPPAP</sequence>
<dbReference type="Gene3D" id="3.60.10.10">
    <property type="entry name" value="Endonuclease/exonuclease/phosphatase"/>
    <property type="match status" value="1"/>
</dbReference>
<keyword evidence="3" id="KW-0269">Exonuclease</keyword>